<dbReference type="InterPro" id="IPR016039">
    <property type="entry name" value="Thiolase-like"/>
</dbReference>
<feature type="region of interest" description="Disordered" evidence="4">
    <location>
        <begin position="388"/>
        <end position="436"/>
    </location>
</feature>
<dbReference type="Pfam" id="PF02797">
    <property type="entry name" value="Chal_sti_synt_C"/>
    <property type="match status" value="1"/>
</dbReference>
<evidence type="ECO:0000256" key="1">
    <source>
        <dbReference type="ARBA" id="ARBA00005531"/>
    </source>
</evidence>
<protein>
    <submittedName>
        <fullName evidence="7">Uu.00g129210.m01.CDS01</fullName>
    </submittedName>
</protein>
<evidence type="ECO:0000256" key="3">
    <source>
        <dbReference type="RuleBase" id="RU003633"/>
    </source>
</evidence>
<dbReference type="InterPro" id="IPR012328">
    <property type="entry name" value="Chalcone/stilbene_synt_C"/>
</dbReference>
<sequence length="453" mass="48534">MATSSCGGLGLSIIGLGAQYPPNSLKPDEVNKLATKFYPDSPAMQKVLSINQYTGIETRSSIGTSDHPVVNEPNAPSIAQLHEVFMSDGVPLAIEASRKAVAEARIDLSEITHIVSTTCTDSANPGFDHYVAKGLGITHQLEKVLLHGIGCSGGLATLRTAANLALGHSMRRKPARILCVALEVSTTMVRSELNSINELQEKRIGACLFSDCASALVLSNGIGEPTAEPVYKLLGWEHKIIPDTEHDLGFDVDPVGWKVILSPRVPKLTDQVVAPSFAELLETVPDLPVGYREAADFDWAMHPGGATILMNTERTMCITPEHMRASYDRYMNHGNSSSATIFSVMDRLRSKDMDACAPGGRAREFVVGCAFGPGISVEMCMLKRNMGARGVQTPPETDSEASRSETGEEVDWASIDPKESSPATPEPTVLEKGGASVTDQKFISEALAGVELD</sequence>
<proteinExistence type="inferred from homology"/>
<comment type="caution">
    <text evidence="7">The sequence shown here is derived from an EMBL/GenBank/DDBJ whole genome shotgun (WGS) entry which is preliminary data.</text>
</comment>
<reference evidence="7" key="1">
    <citation type="submission" date="2023-10" db="EMBL/GenBank/DDBJ databases">
        <authorList>
            <person name="Hackl T."/>
        </authorList>
    </citation>
    <scope>NUCLEOTIDE SEQUENCE</scope>
</reference>
<evidence type="ECO:0000313" key="7">
    <source>
        <dbReference type="EMBL" id="CAJ2505527.1"/>
    </source>
</evidence>
<feature type="domain" description="Chalcone/stilbene synthase C-terminal" evidence="6">
    <location>
        <begin position="239"/>
        <end position="383"/>
    </location>
</feature>
<evidence type="ECO:0000256" key="4">
    <source>
        <dbReference type="SAM" id="MobiDB-lite"/>
    </source>
</evidence>
<dbReference type="InterPro" id="IPR011141">
    <property type="entry name" value="Polyketide_synthase_type-III"/>
</dbReference>
<feature type="domain" description="Chalcone/stilbene synthase N-terminal" evidence="5">
    <location>
        <begin position="65"/>
        <end position="218"/>
    </location>
</feature>
<gene>
    <name evidence="7" type="ORF">KHLLAP_LOCUS5995</name>
</gene>
<evidence type="ECO:0000259" key="6">
    <source>
        <dbReference type="Pfam" id="PF02797"/>
    </source>
</evidence>
<dbReference type="CDD" id="cd00831">
    <property type="entry name" value="CHS_like"/>
    <property type="match status" value="1"/>
</dbReference>
<dbReference type="GO" id="GO:0016747">
    <property type="term" value="F:acyltransferase activity, transferring groups other than amino-acyl groups"/>
    <property type="evidence" value="ECO:0007669"/>
    <property type="project" value="InterPro"/>
</dbReference>
<dbReference type="InterPro" id="IPR001099">
    <property type="entry name" value="Chalcone/stilbene_synt_N"/>
</dbReference>
<keyword evidence="3" id="KW-0012">Acyltransferase</keyword>
<name>A0AAI8VD52_9PEZI</name>
<keyword evidence="2 3" id="KW-0808">Transferase</keyword>
<dbReference type="AlphaFoldDB" id="A0AAI8VD52"/>
<evidence type="ECO:0000313" key="8">
    <source>
        <dbReference type="Proteomes" id="UP001295740"/>
    </source>
</evidence>
<evidence type="ECO:0000256" key="2">
    <source>
        <dbReference type="ARBA" id="ARBA00022679"/>
    </source>
</evidence>
<dbReference type="Pfam" id="PF00195">
    <property type="entry name" value="Chal_sti_synt_N"/>
    <property type="match status" value="1"/>
</dbReference>
<dbReference type="EMBL" id="CAUWAG010000007">
    <property type="protein sequence ID" value="CAJ2505527.1"/>
    <property type="molecule type" value="Genomic_DNA"/>
</dbReference>
<comment type="similarity">
    <text evidence="1 3">Belongs to the thiolase-like superfamily. Chalcone/stilbene synthases family.</text>
</comment>
<dbReference type="Proteomes" id="UP001295740">
    <property type="component" value="Unassembled WGS sequence"/>
</dbReference>
<dbReference type="PANTHER" id="PTHR11877:SF46">
    <property type="entry name" value="TYPE III POLYKETIDE SYNTHASE A"/>
    <property type="match status" value="1"/>
</dbReference>
<dbReference type="PANTHER" id="PTHR11877">
    <property type="entry name" value="HYDROXYMETHYLGLUTARYL-COA SYNTHASE"/>
    <property type="match status" value="1"/>
</dbReference>
<dbReference type="GO" id="GO:0030639">
    <property type="term" value="P:polyketide biosynthetic process"/>
    <property type="evidence" value="ECO:0007669"/>
    <property type="project" value="TreeGrafter"/>
</dbReference>
<evidence type="ECO:0000259" key="5">
    <source>
        <dbReference type="Pfam" id="PF00195"/>
    </source>
</evidence>
<dbReference type="Gene3D" id="3.40.47.10">
    <property type="match status" value="2"/>
</dbReference>
<accession>A0AAI8VD52</accession>
<dbReference type="SUPFAM" id="SSF53901">
    <property type="entry name" value="Thiolase-like"/>
    <property type="match status" value="2"/>
</dbReference>
<keyword evidence="8" id="KW-1185">Reference proteome</keyword>
<organism evidence="7 8">
    <name type="scientific">Anthostomella pinea</name>
    <dbReference type="NCBI Taxonomy" id="933095"/>
    <lineage>
        <taxon>Eukaryota</taxon>
        <taxon>Fungi</taxon>
        <taxon>Dikarya</taxon>
        <taxon>Ascomycota</taxon>
        <taxon>Pezizomycotina</taxon>
        <taxon>Sordariomycetes</taxon>
        <taxon>Xylariomycetidae</taxon>
        <taxon>Xylariales</taxon>
        <taxon>Xylariaceae</taxon>
        <taxon>Anthostomella</taxon>
    </lineage>
</organism>